<dbReference type="GO" id="GO:0016746">
    <property type="term" value="F:acyltransferase activity"/>
    <property type="evidence" value="ECO:0007669"/>
    <property type="project" value="UniProtKB-KW"/>
</dbReference>
<keyword evidence="2" id="KW-1003">Cell membrane</keyword>
<keyword evidence="4 7" id="KW-0808">Transferase</keyword>
<reference evidence="8" key="1">
    <citation type="submission" date="2017-01" db="EMBL/GenBank/DDBJ databases">
        <authorList>
            <person name="Varghese N."/>
            <person name="Submissions S."/>
        </authorList>
    </citation>
    <scope>NUCLEOTIDE SEQUENCE [LARGE SCALE GENOMIC DNA]</scope>
    <source>
        <strain evidence="8">DSM 18714</strain>
    </source>
</reference>
<accession>A0A1N7LG67</accession>
<keyword evidence="8" id="KW-1185">Reference proteome</keyword>
<evidence type="ECO:0000313" key="7">
    <source>
        <dbReference type="EMBL" id="SIS72784.1"/>
    </source>
</evidence>
<evidence type="ECO:0000256" key="1">
    <source>
        <dbReference type="ARBA" id="ARBA00004533"/>
    </source>
</evidence>
<dbReference type="GO" id="GO:0009247">
    <property type="term" value="P:glycolipid biosynthetic process"/>
    <property type="evidence" value="ECO:0007669"/>
    <property type="project" value="UniProtKB-ARBA"/>
</dbReference>
<dbReference type="InterPro" id="IPR004960">
    <property type="entry name" value="LipA_acyltrans"/>
</dbReference>
<evidence type="ECO:0000256" key="2">
    <source>
        <dbReference type="ARBA" id="ARBA00022475"/>
    </source>
</evidence>
<keyword evidence="5" id="KW-0472">Membrane</keyword>
<protein>
    <submittedName>
        <fullName evidence="7">KDO2-lipid IV(A) lauroyltransferase</fullName>
    </submittedName>
</protein>
<evidence type="ECO:0000256" key="4">
    <source>
        <dbReference type="ARBA" id="ARBA00022679"/>
    </source>
</evidence>
<dbReference type="PANTHER" id="PTHR30606:SF10">
    <property type="entry name" value="PHOSPHATIDYLINOSITOL MANNOSIDE ACYLTRANSFERASE"/>
    <property type="match status" value="1"/>
</dbReference>
<keyword evidence="3" id="KW-0997">Cell inner membrane</keyword>
<dbReference type="CDD" id="cd07984">
    <property type="entry name" value="LPLAT_LABLAT-like"/>
    <property type="match status" value="1"/>
</dbReference>
<evidence type="ECO:0000256" key="5">
    <source>
        <dbReference type="ARBA" id="ARBA00023136"/>
    </source>
</evidence>
<dbReference type="OrthoDB" id="9801955at2"/>
<dbReference type="PIRSF" id="PIRSF026649">
    <property type="entry name" value="MsbB"/>
    <property type="match status" value="1"/>
</dbReference>
<proteinExistence type="predicted"/>
<gene>
    <name evidence="7" type="ORF">SAMN05421795_1036</name>
</gene>
<dbReference type="EMBL" id="FTOM01000003">
    <property type="protein sequence ID" value="SIS72784.1"/>
    <property type="molecule type" value="Genomic_DNA"/>
</dbReference>
<dbReference type="STRING" id="407234.SAMN05421795_1036"/>
<name>A0A1N7LG67_9RHOB</name>
<dbReference type="GO" id="GO:0005886">
    <property type="term" value="C:plasma membrane"/>
    <property type="evidence" value="ECO:0007669"/>
    <property type="project" value="UniProtKB-SubCell"/>
</dbReference>
<evidence type="ECO:0000256" key="3">
    <source>
        <dbReference type="ARBA" id="ARBA00022519"/>
    </source>
</evidence>
<sequence>MAKTRARVPLIVKEQVEYALVSVALALLSRLPFRWRVPVAGWLMSRIAAPVLGLRRRISENLAFAVPDLPAAERARLLREVPDNLGRMFIELFSPADVKAMVARTPLDGPGLPDLEAAQAAGRPIIVVSGHFGNYDVTRAALIRRGLQMGGLYRPMNNARFNDRYLATIRQIGEPLFPRGHEGFVGMIRHLKAGKSMALLVDQHMGSGARLRFFGKPAFTGLSAASLALRYDALLIPIYAIRQPDGVSFRIEVERPIPPSDEETMMQAVNDSLEAQVRAHMAQWLWTHRRWKRGPASREEAAAAEAGA</sequence>
<comment type="subcellular location">
    <subcellularLocation>
        <location evidence="1">Cell inner membrane</location>
    </subcellularLocation>
</comment>
<dbReference type="Proteomes" id="UP000186098">
    <property type="component" value="Unassembled WGS sequence"/>
</dbReference>
<dbReference type="PANTHER" id="PTHR30606">
    <property type="entry name" value="LIPID A BIOSYNTHESIS LAUROYL ACYLTRANSFERASE"/>
    <property type="match status" value="1"/>
</dbReference>
<dbReference type="RefSeq" id="WP_076364969.1">
    <property type="nucleotide sequence ID" value="NZ_FTOM01000003.1"/>
</dbReference>
<keyword evidence="6" id="KW-0012">Acyltransferase</keyword>
<dbReference type="Pfam" id="PF03279">
    <property type="entry name" value="Lip_A_acyltrans"/>
    <property type="match status" value="1"/>
</dbReference>
<evidence type="ECO:0000313" key="8">
    <source>
        <dbReference type="Proteomes" id="UP000186098"/>
    </source>
</evidence>
<organism evidence="7 8">
    <name type="scientific">Phaeovulum vinaykumarii</name>
    <dbReference type="NCBI Taxonomy" id="407234"/>
    <lineage>
        <taxon>Bacteria</taxon>
        <taxon>Pseudomonadati</taxon>
        <taxon>Pseudomonadota</taxon>
        <taxon>Alphaproteobacteria</taxon>
        <taxon>Rhodobacterales</taxon>
        <taxon>Paracoccaceae</taxon>
        <taxon>Phaeovulum</taxon>
    </lineage>
</organism>
<dbReference type="AlphaFoldDB" id="A0A1N7LG67"/>
<evidence type="ECO:0000256" key="6">
    <source>
        <dbReference type="ARBA" id="ARBA00023315"/>
    </source>
</evidence>